<feature type="compositionally biased region" description="Acidic residues" evidence="1">
    <location>
        <begin position="82"/>
        <end position="102"/>
    </location>
</feature>
<dbReference type="Proteomes" id="UP001415857">
    <property type="component" value="Unassembled WGS sequence"/>
</dbReference>
<organism evidence="2 3">
    <name type="scientific">Liquidambar formosana</name>
    <name type="common">Formosan gum</name>
    <dbReference type="NCBI Taxonomy" id="63359"/>
    <lineage>
        <taxon>Eukaryota</taxon>
        <taxon>Viridiplantae</taxon>
        <taxon>Streptophyta</taxon>
        <taxon>Embryophyta</taxon>
        <taxon>Tracheophyta</taxon>
        <taxon>Spermatophyta</taxon>
        <taxon>Magnoliopsida</taxon>
        <taxon>eudicotyledons</taxon>
        <taxon>Gunneridae</taxon>
        <taxon>Pentapetalae</taxon>
        <taxon>Saxifragales</taxon>
        <taxon>Altingiaceae</taxon>
        <taxon>Liquidambar</taxon>
    </lineage>
</organism>
<protein>
    <submittedName>
        <fullName evidence="2">Uncharacterized protein</fullName>
    </submittedName>
</protein>
<gene>
    <name evidence="2" type="ORF">L1049_018980</name>
</gene>
<evidence type="ECO:0000313" key="2">
    <source>
        <dbReference type="EMBL" id="KAK9274166.1"/>
    </source>
</evidence>
<feature type="region of interest" description="Disordered" evidence="1">
    <location>
        <begin position="34"/>
        <end position="102"/>
    </location>
</feature>
<reference evidence="2 3" key="1">
    <citation type="journal article" date="2024" name="Plant J.">
        <title>Genome sequences and population genomics reveal climatic adaptation and genomic divergence between two closely related sweetgum species.</title>
        <authorList>
            <person name="Xu W.Q."/>
            <person name="Ren C.Q."/>
            <person name="Zhang X.Y."/>
            <person name="Comes H.P."/>
            <person name="Liu X.H."/>
            <person name="Li Y.G."/>
            <person name="Kettle C.J."/>
            <person name="Jalonen R."/>
            <person name="Gaisberger H."/>
            <person name="Ma Y.Z."/>
            <person name="Qiu Y.X."/>
        </authorList>
    </citation>
    <scope>NUCLEOTIDE SEQUENCE [LARGE SCALE GENOMIC DNA]</scope>
    <source>
        <strain evidence="2">Hangzhou</strain>
    </source>
</reference>
<name>A0AAP0WNU5_LIQFO</name>
<proteinExistence type="predicted"/>
<feature type="compositionally biased region" description="Polar residues" evidence="1">
    <location>
        <begin position="47"/>
        <end position="56"/>
    </location>
</feature>
<sequence>MVVGEQIEERRTERRVRGGVFKSVAEDTGVDVDGESATEIPTADETILSSPPSMSTGEPRFASSLTHEPRPLLPFDGGSFPDIDEVDEDDDDDDDDMTLADE</sequence>
<comment type="caution">
    <text evidence="2">The sequence shown here is derived from an EMBL/GenBank/DDBJ whole genome shotgun (WGS) entry which is preliminary data.</text>
</comment>
<keyword evidence="3" id="KW-1185">Reference proteome</keyword>
<accession>A0AAP0WNU5</accession>
<dbReference type="AlphaFoldDB" id="A0AAP0WNU5"/>
<evidence type="ECO:0000256" key="1">
    <source>
        <dbReference type="SAM" id="MobiDB-lite"/>
    </source>
</evidence>
<dbReference type="EMBL" id="JBBPBK010000012">
    <property type="protein sequence ID" value="KAK9274166.1"/>
    <property type="molecule type" value="Genomic_DNA"/>
</dbReference>
<evidence type="ECO:0000313" key="3">
    <source>
        <dbReference type="Proteomes" id="UP001415857"/>
    </source>
</evidence>